<evidence type="ECO:0000313" key="2">
    <source>
        <dbReference type="EMBL" id="TRM57973.1"/>
    </source>
</evidence>
<feature type="compositionally biased region" description="Polar residues" evidence="1">
    <location>
        <begin position="677"/>
        <end position="688"/>
    </location>
</feature>
<feature type="compositionally biased region" description="Acidic residues" evidence="1">
    <location>
        <begin position="551"/>
        <end position="563"/>
    </location>
</feature>
<feature type="compositionally biased region" description="Acidic residues" evidence="1">
    <location>
        <begin position="794"/>
        <end position="820"/>
    </location>
</feature>
<gene>
    <name evidence="2" type="ORF">BD626DRAFT_573961</name>
</gene>
<feature type="compositionally biased region" description="Acidic residues" evidence="1">
    <location>
        <begin position="358"/>
        <end position="378"/>
    </location>
</feature>
<accession>A0A550BZM6</accession>
<dbReference type="AlphaFoldDB" id="A0A550BZM6"/>
<feature type="compositionally biased region" description="Acidic residues" evidence="1">
    <location>
        <begin position="874"/>
        <end position="891"/>
    </location>
</feature>
<feature type="compositionally biased region" description="Low complexity" evidence="1">
    <location>
        <begin position="766"/>
        <end position="780"/>
    </location>
</feature>
<dbReference type="Proteomes" id="UP000320762">
    <property type="component" value="Unassembled WGS sequence"/>
</dbReference>
<evidence type="ECO:0000313" key="3">
    <source>
        <dbReference type="Proteomes" id="UP000320762"/>
    </source>
</evidence>
<dbReference type="STRING" id="97359.A0A550BZM6"/>
<feature type="region of interest" description="Disordered" evidence="1">
    <location>
        <begin position="1"/>
        <end position="21"/>
    </location>
</feature>
<feature type="compositionally biased region" description="Low complexity" evidence="1">
    <location>
        <begin position="744"/>
        <end position="753"/>
    </location>
</feature>
<reference evidence="2 3" key="1">
    <citation type="journal article" date="2019" name="New Phytol.">
        <title>Comparative genomics reveals unique wood-decay strategies and fruiting body development in the Schizophyllaceae.</title>
        <authorList>
            <person name="Almasi E."/>
            <person name="Sahu N."/>
            <person name="Krizsan K."/>
            <person name="Balint B."/>
            <person name="Kovacs G.M."/>
            <person name="Kiss B."/>
            <person name="Cseklye J."/>
            <person name="Drula E."/>
            <person name="Henrissat B."/>
            <person name="Nagy I."/>
            <person name="Chovatia M."/>
            <person name="Adam C."/>
            <person name="LaButti K."/>
            <person name="Lipzen A."/>
            <person name="Riley R."/>
            <person name="Grigoriev I.V."/>
            <person name="Nagy L.G."/>
        </authorList>
    </citation>
    <scope>NUCLEOTIDE SEQUENCE [LARGE SCALE GENOMIC DNA]</scope>
    <source>
        <strain evidence="2 3">NL-1724</strain>
    </source>
</reference>
<sequence length="978" mass="105283">MLMGKNKSKKLKEDRENSKGWADGGREELVLLPSLDTFIAARQRGYVSERRATADICNMFHTFFPYWLKDHEEYEGPRLPYDRNQIFDPCAGVPESDKPSVCAHIKWLNDRIHRWLKYRADVVLTAPHISLNNRKNPLVNLLLQLSGFSNPPRRRSAVQQYQRENHDALQPVYAAAWAEDQLKGTRAAKAVQDAHWRDAVVLREFKKLDKAEQDAYLARAIAEGNIARSEYNRLKNEGPSVSPESRQKAITHLPAFAGNLLRGIQAYTGLQATLLIGGPIPSAQGELCTYSVFAGKNQAGQTWAEADEEGLSQVKATYQKYIATVYTPEECAAAALEVLTADDLDLNGLIPMPHLPTSDDDSASEDESAAGSDSDDEPLPNPKRKRSRPQTKADVKVAASKKNTPSGSQSKVSVSQAKAKAKTQAPSTSTTSKAKPSAAATTSKAKSPSATTTSKRKPPAAASPSAASVAKVVSKPQGGFDVRNPAATYNSGDPPGETEGYRRLEWEREKHNDFVRYMPNIDKMTLMLEWANNHYVDDTGRVRDRRSDIVDAADDATDSDSDYVEGKEDASMKEVRKRKDDRARRRGKKSTAGPKSADKTTADVIVENNLPTTSSASSPSTQQQPPAPPTPSEPFKNDLPIAPSSTSSTSGSSPSLSSESSSPSASSVPPPTMSRVALSSTFKTSAHSATPPALAVTSAISGPAVPDALAARTLPTALPLPPSSTLAPSSAMPPPSATVRDGLAAIRAAAARVPSRRAPPPPPGPQLSFSAPGPQLKPTQLKPPPPSLPGLTQEELDEEDDDPMADKDDDDEMEPAEEGDKEPASAQELSTAPAEPAPLRGSRKRSATSLKRPAASSHRKRPPPPSQLTLTREEMEEEEDDPEAAIDEDESPASASASAHLNDIDMDVGDLPICPVSAAFWFRNIFDVINRSDLGEAYCRLLGAWIKLESKHDFDINKGATLTVSGAPPQAGGINGVD</sequence>
<feature type="compositionally biased region" description="Basic and acidic residues" evidence="1">
    <location>
        <begin position="564"/>
        <end position="583"/>
    </location>
</feature>
<name>A0A550BZM6_9AGAR</name>
<feature type="compositionally biased region" description="Low complexity" evidence="1">
    <location>
        <begin position="611"/>
        <end position="624"/>
    </location>
</feature>
<proteinExistence type="predicted"/>
<comment type="caution">
    <text evidence="2">The sequence shown here is derived from an EMBL/GenBank/DDBJ whole genome shotgun (WGS) entry which is preliminary data.</text>
</comment>
<evidence type="ECO:0000256" key="1">
    <source>
        <dbReference type="SAM" id="MobiDB-lite"/>
    </source>
</evidence>
<keyword evidence="3" id="KW-1185">Reference proteome</keyword>
<organism evidence="2 3">
    <name type="scientific">Schizophyllum amplum</name>
    <dbReference type="NCBI Taxonomy" id="97359"/>
    <lineage>
        <taxon>Eukaryota</taxon>
        <taxon>Fungi</taxon>
        <taxon>Dikarya</taxon>
        <taxon>Basidiomycota</taxon>
        <taxon>Agaricomycotina</taxon>
        <taxon>Agaricomycetes</taxon>
        <taxon>Agaricomycetidae</taxon>
        <taxon>Agaricales</taxon>
        <taxon>Schizophyllaceae</taxon>
        <taxon>Schizophyllum</taxon>
    </lineage>
</organism>
<feature type="compositionally biased region" description="Low complexity" evidence="1">
    <location>
        <begin position="643"/>
        <end position="667"/>
    </location>
</feature>
<feature type="region of interest" description="Disordered" evidence="1">
    <location>
        <begin position="350"/>
        <end position="501"/>
    </location>
</feature>
<feature type="compositionally biased region" description="Low complexity" evidence="1">
    <location>
        <begin position="404"/>
        <end position="476"/>
    </location>
</feature>
<feature type="compositionally biased region" description="Low complexity" evidence="1">
    <location>
        <begin position="715"/>
        <end position="730"/>
    </location>
</feature>
<dbReference type="OrthoDB" id="3058987at2759"/>
<protein>
    <submittedName>
        <fullName evidence="2">Uncharacterized protein</fullName>
    </submittedName>
</protein>
<dbReference type="EMBL" id="VDMD01000040">
    <property type="protein sequence ID" value="TRM57973.1"/>
    <property type="molecule type" value="Genomic_DNA"/>
</dbReference>
<feature type="region of interest" description="Disordered" evidence="1">
    <location>
        <begin position="550"/>
        <end position="691"/>
    </location>
</feature>
<feature type="compositionally biased region" description="Basic residues" evidence="1">
    <location>
        <begin position="1"/>
        <end position="10"/>
    </location>
</feature>
<feature type="compositionally biased region" description="Basic and acidic residues" evidence="1">
    <location>
        <begin position="11"/>
        <end position="21"/>
    </location>
</feature>
<feature type="region of interest" description="Disordered" evidence="1">
    <location>
        <begin position="715"/>
        <end position="897"/>
    </location>
</feature>